<dbReference type="InterPro" id="IPR003615">
    <property type="entry name" value="HNH_nuc"/>
</dbReference>
<proteinExistence type="predicted"/>
<evidence type="ECO:0000313" key="2">
    <source>
        <dbReference type="EMBL" id="KXB05573.1"/>
    </source>
</evidence>
<accession>A0A133VGK8</accession>
<dbReference type="InterPro" id="IPR002711">
    <property type="entry name" value="HNH"/>
</dbReference>
<dbReference type="SMART" id="SM00507">
    <property type="entry name" value="HNHc"/>
    <property type="match status" value="1"/>
</dbReference>
<sequence length="89" mass="10247">MSFSRRKLPKIFNKTNGRCRYCGKPLVFRNYGQKRSLIGGRWEVDHSKPKAKGGTDHLNNLYPACISCNRSKGDTRGRNTEKETLAWPF</sequence>
<name>A0A133VGK8_9EURY</name>
<organism evidence="2 3">
    <name type="scientific">candidate division MSBL1 archaeon SCGC-AAA382A13</name>
    <dbReference type="NCBI Taxonomy" id="1698279"/>
    <lineage>
        <taxon>Archaea</taxon>
        <taxon>Methanobacteriati</taxon>
        <taxon>Methanobacteriota</taxon>
        <taxon>candidate division MSBL1</taxon>
    </lineage>
</organism>
<dbReference type="AlphaFoldDB" id="A0A133VGK8"/>
<feature type="domain" description="HNH nuclease" evidence="1">
    <location>
        <begin position="8"/>
        <end position="70"/>
    </location>
</feature>
<gene>
    <name evidence="2" type="ORF">AKJ50_00570</name>
</gene>
<comment type="caution">
    <text evidence="2">The sequence shown here is derived from an EMBL/GenBank/DDBJ whole genome shotgun (WGS) entry which is preliminary data.</text>
</comment>
<dbReference type="GO" id="GO:0008270">
    <property type="term" value="F:zinc ion binding"/>
    <property type="evidence" value="ECO:0007669"/>
    <property type="project" value="InterPro"/>
</dbReference>
<dbReference type="GO" id="GO:0003676">
    <property type="term" value="F:nucleic acid binding"/>
    <property type="evidence" value="ECO:0007669"/>
    <property type="project" value="InterPro"/>
</dbReference>
<dbReference type="Proteomes" id="UP000070311">
    <property type="component" value="Unassembled WGS sequence"/>
</dbReference>
<reference evidence="2 3" key="1">
    <citation type="journal article" date="2016" name="Sci. Rep.">
        <title>Metabolic traits of an uncultured archaeal lineage -MSBL1- from brine pools of the Red Sea.</title>
        <authorList>
            <person name="Mwirichia R."/>
            <person name="Alam I."/>
            <person name="Rashid M."/>
            <person name="Vinu M."/>
            <person name="Ba-Alawi W."/>
            <person name="Anthony Kamau A."/>
            <person name="Kamanda Ngugi D."/>
            <person name="Goker M."/>
            <person name="Klenk H.P."/>
            <person name="Bajic V."/>
            <person name="Stingl U."/>
        </authorList>
    </citation>
    <scope>NUCLEOTIDE SEQUENCE [LARGE SCALE GENOMIC DNA]</scope>
    <source>
        <strain evidence="2">SCGC-AAA382A13</strain>
    </source>
</reference>
<dbReference type="EMBL" id="LHYD01000006">
    <property type="protein sequence ID" value="KXB05573.1"/>
    <property type="molecule type" value="Genomic_DNA"/>
</dbReference>
<keyword evidence="3" id="KW-1185">Reference proteome</keyword>
<evidence type="ECO:0000313" key="3">
    <source>
        <dbReference type="Proteomes" id="UP000070311"/>
    </source>
</evidence>
<dbReference type="Gene3D" id="1.10.30.50">
    <property type="match status" value="1"/>
</dbReference>
<dbReference type="Pfam" id="PF01844">
    <property type="entry name" value="HNH"/>
    <property type="match status" value="1"/>
</dbReference>
<evidence type="ECO:0000259" key="1">
    <source>
        <dbReference type="SMART" id="SM00507"/>
    </source>
</evidence>
<dbReference type="GO" id="GO:0004519">
    <property type="term" value="F:endonuclease activity"/>
    <property type="evidence" value="ECO:0007669"/>
    <property type="project" value="InterPro"/>
</dbReference>
<dbReference type="CDD" id="cd00085">
    <property type="entry name" value="HNHc"/>
    <property type="match status" value="1"/>
</dbReference>
<protein>
    <recommendedName>
        <fullName evidence="1">HNH nuclease domain-containing protein</fullName>
    </recommendedName>
</protein>